<keyword evidence="2" id="KW-0805">Transcription regulation</keyword>
<dbReference type="InterPro" id="IPR013325">
    <property type="entry name" value="RNA_pol_sigma_r2"/>
</dbReference>
<evidence type="ECO:0000256" key="5">
    <source>
        <dbReference type="ARBA" id="ARBA00023163"/>
    </source>
</evidence>
<keyword evidence="3" id="KW-0731">Sigma factor</keyword>
<evidence type="ECO:0000313" key="9">
    <source>
        <dbReference type="Proteomes" id="UP000318017"/>
    </source>
</evidence>
<keyword evidence="9" id="KW-1185">Reference proteome</keyword>
<dbReference type="KEGG" id="ahel:Q31a_15210"/>
<dbReference type="Pfam" id="PF04545">
    <property type="entry name" value="Sigma70_r4"/>
    <property type="match status" value="1"/>
</dbReference>
<dbReference type="SUPFAM" id="SSF88946">
    <property type="entry name" value="Sigma2 domain of RNA polymerase sigma factors"/>
    <property type="match status" value="1"/>
</dbReference>
<dbReference type="AlphaFoldDB" id="A0A518G3P6"/>
<evidence type="ECO:0000256" key="4">
    <source>
        <dbReference type="ARBA" id="ARBA00023125"/>
    </source>
</evidence>
<dbReference type="Proteomes" id="UP000318017">
    <property type="component" value="Chromosome"/>
</dbReference>
<feature type="domain" description="RNA polymerase sigma-70 region 4" evidence="7">
    <location>
        <begin position="266"/>
        <end position="314"/>
    </location>
</feature>
<dbReference type="InterPro" id="IPR007630">
    <property type="entry name" value="RNA_pol_sigma70_r4"/>
</dbReference>
<evidence type="ECO:0000256" key="1">
    <source>
        <dbReference type="ARBA" id="ARBA00010641"/>
    </source>
</evidence>
<accession>A0A518G3P6</accession>
<dbReference type="SUPFAM" id="SSF88659">
    <property type="entry name" value="Sigma3 and sigma4 domains of RNA polymerase sigma factors"/>
    <property type="match status" value="1"/>
</dbReference>
<evidence type="ECO:0000313" key="8">
    <source>
        <dbReference type="EMBL" id="QDV23223.1"/>
    </source>
</evidence>
<dbReference type="PANTHER" id="PTHR43133:SF8">
    <property type="entry name" value="RNA POLYMERASE SIGMA FACTOR HI_1459-RELATED"/>
    <property type="match status" value="1"/>
</dbReference>
<organism evidence="8 9">
    <name type="scientific">Aureliella helgolandensis</name>
    <dbReference type="NCBI Taxonomy" id="2527968"/>
    <lineage>
        <taxon>Bacteria</taxon>
        <taxon>Pseudomonadati</taxon>
        <taxon>Planctomycetota</taxon>
        <taxon>Planctomycetia</taxon>
        <taxon>Pirellulales</taxon>
        <taxon>Pirellulaceae</taxon>
        <taxon>Aureliella</taxon>
    </lineage>
</organism>
<name>A0A518G3P6_9BACT</name>
<dbReference type="GO" id="GO:0003677">
    <property type="term" value="F:DNA binding"/>
    <property type="evidence" value="ECO:0007669"/>
    <property type="project" value="UniProtKB-KW"/>
</dbReference>
<dbReference type="CDD" id="cd06171">
    <property type="entry name" value="Sigma70_r4"/>
    <property type="match status" value="1"/>
</dbReference>
<dbReference type="GO" id="GO:0006352">
    <property type="term" value="P:DNA-templated transcription initiation"/>
    <property type="evidence" value="ECO:0007669"/>
    <property type="project" value="InterPro"/>
</dbReference>
<evidence type="ECO:0000259" key="7">
    <source>
        <dbReference type="Pfam" id="PF04545"/>
    </source>
</evidence>
<dbReference type="EMBL" id="CP036298">
    <property type="protein sequence ID" value="QDV23223.1"/>
    <property type="molecule type" value="Genomic_DNA"/>
</dbReference>
<evidence type="ECO:0000256" key="6">
    <source>
        <dbReference type="SAM" id="MobiDB-lite"/>
    </source>
</evidence>
<dbReference type="InterPro" id="IPR014284">
    <property type="entry name" value="RNA_pol_sigma-70_dom"/>
</dbReference>
<dbReference type="InterPro" id="IPR036388">
    <property type="entry name" value="WH-like_DNA-bd_sf"/>
</dbReference>
<reference evidence="8 9" key="1">
    <citation type="submission" date="2019-02" db="EMBL/GenBank/DDBJ databases">
        <title>Deep-cultivation of Planctomycetes and their phenomic and genomic characterization uncovers novel biology.</title>
        <authorList>
            <person name="Wiegand S."/>
            <person name="Jogler M."/>
            <person name="Boedeker C."/>
            <person name="Pinto D."/>
            <person name="Vollmers J."/>
            <person name="Rivas-Marin E."/>
            <person name="Kohn T."/>
            <person name="Peeters S.H."/>
            <person name="Heuer A."/>
            <person name="Rast P."/>
            <person name="Oberbeckmann S."/>
            <person name="Bunk B."/>
            <person name="Jeske O."/>
            <person name="Meyerdierks A."/>
            <person name="Storesund J.E."/>
            <person name="Kallscheuer N."/>
            <person name="Luecker S."/>
            <person name="Lage O.M."/>
            <person name="Pohl T."/>
            <person name="Merkel B.J."/>
            <person name="Hornburger P."/>
            <person name="Mueller R.-W."/>
            <person name="Bruemmer F."/>
            <person name="Labrenz M."/>
            <person name="Spormann A.M."/>
            <person name="Op den Camp H."/>
            <person name="Overmann J."/>
            <person name="Amann R."/>
            <person name="Jetten M.S.M."/>
            <person name="Mascher T."/>
            <person name="Medema M.H."/>
            <person name="Devos D.P."/>
            <person name="Kaster A.-K."/>
            <person name="Ovreas L."/>
            <person name="Rohde M."/>
            <person name="Galperin M.Y."/>
            <person name="Jogler C."/>
        </authorList>
    </citation>
    <scope>NUCLEOTIDE SEQUENCE [LARGE SCALE GENOMIC DNA]</scope>
    <source>
        <strain evidence="8 9">Q31a</strain>
    </source>
</reference>
<proteinExistence type="inferred from homology"/>
<dbReference type="InterPro" id="IPR013324">
    <property type="entry name" value="RNA_pol_sigma_r3/r4-like"/>
</dbReference>
<gene>
    <name evidence="8" type="primary">sigW_2</name>
    <name evidence="8" type="ORF">Q31a_15210</name>
</gene>
<protein>
    <submittedName>
        <fullName evidence="8">ECF RNA polymerase sigma factor SigW</fullName>
    </submittedName>
</protein>
<evidence type="ECO:0000256" key="3">
    <source>
        <dbReference type="ARBA" id="ARBA00023082"/>
    </source>
</evidence>
<dbReference type="NCBIfam" id="TIGR02937">
    <property type="entry name" value="sigma70-ECF"/>
    <property type="match status" value="1"/>
</dbReference>
<evidence type="ECO:0000256" key="2">
    <source>
        <dbReference type="ARBA" id="ARBA00023015"/>
    </source>
</evidence>
<dbReference type="Gene3D" id="1.10.1740.10">
    <property type="match status" value="1"/>
</dbReference>
<sequence length="320" mass="35639">MPHVNPASLREAGQTKQSSGDSARNRTDLQDGRVSSDNSCRLELNRCPPLQNPTAITCQPVSGTVGTISLVVGAPHFKRNSAECAQAGDSTANAASGFPEELTQRYYQRLMSLPLNFSGGDGNEDIERQLKHGDLSLFADAFSRHRPRLWQIIHFRLSDQIRARVDADDVLQEVYLDAEKRLSHYVEGNFPSLFLWLRLVTGQTLSRVHRRHLATESRSTLREASPNDGTPWGNTSLCLSQRFIAHLTSPSQAAVKVELIAEVKKALGEMSDMDREVVALRHFEELTNQEVATELGISPKAASIRYVRALERLRSVLEKL</sequence>
<dbReference type="PANTHER" id="PTHR43133">
    <property type="entry name" value="RNA POLYMERASE ECF-TYPE SIGMA FACTO"/>
    <property type="match status" value="1"/>
</dbReference>
<keyword evidence="5" id="KW-0804">Transcription</keyword>
<dbReference type="InterPro" id="IPR039425">
    <property type="entry name" value="RNA_pol_sigma-70-like"/>
</dbReference>
<dbReference type="Gene3D" id="1.10.10.10">
    <property type="entry name" value="Winged helix-like DNA-binding domain superfamily/Winged helix DNA-binding domain"/>
    <property type="match status" value="1"/>
</dbReference>
<feature type="region of interest" description="Disordered" evidence="6">
    <location>
        <begin position="1"/>
        <end position="37"/>
    </location>
</feature>
<keyword evidence="4" id="KW-0238">DNA-binding</keyword>
<comment type="similarity">
    <text evidence="1">Belongs to the sigma-70 factor family. ECF subfamily.</text>
</comment>
<dbReference type="GO" id="GO:0016987">
    <property type="term" value="F:sigma factor activity"/>
    <property type="evidence" value="ECO:0007669"/>
    <property type="project" value="UniProtKB-KW"/>
</dbReference>